<reference evidence="2" key="1">
    <citation type="submission" date="2021-05" db="EMBL/GenBank/DDBJ databases">
        <title>A free-living protist that lacks canonical eukaryotic 1 DNA replication and segregation systems.</title>
        <authorList>
            <person name="Salas-Leiva D.E."/>
            <person name="Tromer E.C."/>
            <person name="Curtis B.A."/>
            <person name="Jerlstrom-Hultqvist J."/>
            <person name="Kolisko M."/>
            <person name="Yi Z."/>
            <person name="Salas-Leiva J.S."/>
            <person name="Gallot-Lavallee L."/>
            <person name="Kops G.J.P.L."/>
            <person name="Archibald J.M."/>
            <person name="Simpson A.G.B."/>
            <person name="Roger A.J."/>
        </authorList>
    </citation>
    <scope>NUCLEOTIDE SEQUENCE</scope>
    <source>
        <strain evidence="2">BICM</strain>
    </source>
</reference>
<organism evidence="2 3">
    <name type="scientific">Carpediemonas membranifera</name>
    <dbReference type="NCBI Taxonomy" id="201153"/>
    <lineage>
        <taxon>Eukaryota</taxon>
        <taxon>Metamonada</taxon>
        <taxon>Carpediemonas-like organisms</taxon>
        <taxon>Carpediemonas</taxon>
    </lineage>
</organism>
<name>A0A8J6E429_9EUKA</name>
<comment type="caution">
    <text evidence="2">The sequence shown here is derived from an EMBL/GenBank/DDBJ whole genome shotgun (WGS) entry which is preliminary data.</text>
</comment>
<feature type="compositionally biased region" description="Polar residues" evidence="1">
    <location>
        <begin position="126"/>
        <end position="136"/>
    </location>
</feature>
<evidence type="ECO:0000313" key="3">
    <source>
        <dbReference type="Proteomes" id="UP000717585"/>
    </source>
</evidence>
<dbReference type="AlphaFoldDB" id="A0A8J6E429"/>
<dbReference type="EMBL" id="JAHDYR010000005">
    <property type="protein sequence ID" value="KAG9396698.1"/>
    <property type="molecule type" value="Genomic_DNA"/>
</dbReference>
<dbReference type="Proteomes" id="UP000717585">
    <property type="component" value="Unassembled WGS sequence"/>
</dbReference>
<feature type="region of interest" description="Disordered" evidence="1">
    <location>
        <begin position="115"/>
        <end position="136"/>
    </location>
</feature>
<keyword evidence="3" id="KW-1185">Reference proteome</keyword>
<accession>A0A8J6E429</accession>
<protein>
    <submittedName>
        <fullName evidence="2">Uncharacterized protein</fullName>
    </submittedName>
</protein>
<evidence type="ECO:0000313" key="2">
    <source>
        <dbReference type="EMBL" id="KAG9396698.1"/>
    </source>
</evidence>
<gene>
    <name evidence="2" type="ORF">J8273_1716</name>
</gene>
<sequence length="458" mass="50248">MANEAELRADIARLEALKRQIIKSELGSIDESLAPPSQVVELTTQAKSSIIEMKASLDRCVDACKDGTNYLMDPDVQSNLLVTNPALASYHDAEKAFFTTIKNTLDPENPQTRLDNAIPGTETHDQPTSASPSMQAESRRLCVALEHELWRHASATVSALGRNAVAEGQSCHPDATPATLDAKLGRIRQLCGALARTITAEPVDRDTMVRTEARLLSQVDTADTAVRHLSRQQGRLKAMVGVIETEHERVQAIRGLVRAVSLDLVHLHDSTQYRAGAMAQAGQQQRLAHTDGQPEMEHMTQIDSTHHFRDLIEVSSETASNVALGQLKDSVVKLEAMVDRLGKSGDALVDRWSSRRKHLALSRRVMPPDVQLGTAFEQFVADPAGFSQRVDAFMPFRSATKVEAYLNASAARFRISTRKIALTMADALMSATLLVYDKWSVKLGMFSPLELLPVELSA</sequence>
<proteinExistence type="predicted"/>
<evidence type="ECO:0000256" key="1">
    <source>
        <dbReference type="SAM" id="MobiDB-lite"/>
    </source>
</evidence>